<dbReference type="AlphaFoldDB" id="A0A0B7B490"/>
<accession>A0A0B7B490</accession>
<evidence type="ECO:0000313" key="1">
    <source>
        <dbReference type="EMBL" id="CEK88159.1"/>
    </source>
</evidence>
<dbReference type="EMBL" id="HACG01041294">
    <property type="protein sequence ID" value="CEK88159.1"/>
    <property type="molecule type" value="Transcribed_RNA"/>
</dbReference>
<organism evidence="1">
    <name type="scientific">Arion vulgaris</name>
    <dbReference type="NCBI Taxonomy" id="1028688"/>
    <lineage>
        <taxon>Eukaryota</taxon>
        <taxon>Metazoa</taxon>
        <taxon>Spiralia</taxon>
        <taxon>Lophotrochozoa</taxon>
        <taxon>Mollusca</taxon>
        <taxon>Gastropoda</taxon>
        <taxon>Heterobranchia</taxon>
        <taxon>Euthyneura</taxon>
        <taxon>Panpulmonata</taxon>
        <taxon>Eupulmonata</taxon>
        <taxon>Stylommatophora</taxon>
        <taxon>Helicina</taxon>
        <taxon>Arionoidea</taxon>
        <taxon>Arionidae</taxon>
        <taxon>Arion</taxon>
    </lineage>
</organism>
<reference evidence="1" key="1">
    <citation type="submission" date="2014-12" db="EMBL/GenBank/DDBJ databases">
        <title>Insight into the proteome of Arion vulgaris.</title>
        <authorList>
            <person name="Aradska J."/>
            <person name="Bulat T."/>
            <person name="Smidak R."/>
            <person name="Sarate P."/>
            <person name="Gangsoo J."/>
            <person name="Sialana F."/>
            <person name="Bilban M."/>
            <person name="Lubec G."/>
        </authorList>
    </citation>
    <scope>NUCLEOTIDE SEQUENCE</scope>
    <source>
        <tissue evidence="1">Skin</tissue>
    </source>
</reference>
<protein>
    <submittedName>
        <fullName evidence="1">Uncharacterized protein</fullName>
    </submittedName>
</protein>
<proteinExistence type="predicted"/>
<gene>
    <name evidence="1" type="primary">ORF163521</name>
</gene>
<sequence>MKGKRSQDRLTLSVPGQKSCFDKPFVFRIRNAFSVAPCKKVSKPHHMVFGLQDS</sequence>
<name>A0A0B7B490_9EUPU</name>